<organism evidence="1 2">
    <name type="scientific">Holotrichia oblita</name>
    <name type="common">Chafer beetle</name>
    <dbReference type="NCBI Taxonomy" id="644536"/>
    <lineage>
        <taxon>Eukaryota</taxon>
        <taxon>Metazoa</taxon>
        <taxon>Ecdysozoa</taxon>
        <taxon>Arthropoda</taxon>
        <taxon>Hexapoda</taxon>
        <taxon>Insecta</taxon>
        <taxon>Pterygota</taxon>
        <taxon>Neoptera</taxon>
        <taxon>Endopterygota</taxon>
        <taxon>Coleoptera</taxon>
        <taxon>Polyphaga</taxon>
        <taxon>Scarabaeiformia</taxon>
        <taxon>Scarabaeidae</taxon>
        <taxon>Melolonthinae</taxon>
        <taxon>Holotrichia</taxon>
    </lineage>
</organism>
<accession>A0ACB9SYZ6</accession>
<keyword evidence="2" id="KW-1185">Reference proteome</keyword>
<protein>
    <submittedName>
        <fullName evidence="1">Origin recognition complex subunit 2</fullName>
    </submittedName>
</protein>
<reference evidence="1" key="1">
    <citation type="submission" date="2022-04" db="EMBL/GenBank/DDBJ databases">
        <title>Chromosome-scale genome assembly of Holotrichia oblita Faldermann.</title>
        <authorList>
            <person name="Rongchong L."/>
        </authorList>
    </citation>
    <scope>NUCLEOTIDE SEQUENCE</scope>
    <source>
        <strain evidence="1">81SQS9</strain>
    </source>
</reference>
<dbReference type="Proteomes" id="UP001056778">
    <property type="component" value="Chromosome 6"/>
</dbReference>
<dbReference type="EMBL" id="CM043020">
    <property type="protein sequence ID" value="KAI4459728.1"/>
    <property type="molecule type" value="Genomic_DNA"/>
</dbReference>
<evidence type="ECO:0000313" key="2">
    <source>
        <dbReference type="Proteomes" id="UP001056778"/>
    </source>
</evidence>
<gene>
    <name evidence="1" type="ORF">MML48_6g00004368</name>
</gene>
<proteinExistence type="predicted"/>
<name>A0ACB9SYZ6_HOLOL</name>
<comment type="caution">
    <text evidence="1">The sequence shown here is derived from an EMBL/GenBank/DDBJ whole genome shotgun (WGS) entry which is preliminary data.</text>
</comment>
<sequence>MNEAVTDTPTRRGQRVKTPSLKALEYQQMEASMKHCDIDDDSHLDVFAESDSSASITEEESPSESSESSDGNDTKSDDDDEEFSPAAVRLERIVPHKVSSRKSVEKTAKKQRKSAKSYTIKAEDYFYHNAIKKTQTSNHTLDKLKKPRLSQEELQKLLTNLTVNEAHSDNLTELYNHNKNLFNKWMCLLHEGFNILAYGLGSKRSILHDFHKEYLSKLPVIVVNGFFPSLTMKEIIDSVIIEILEIDTVPSNLFEASQTIAEEFQRFPNLHLYLIIHNIEAEMLHVNSKHQTVLASLASINNIHLIASIDHINAPLIWDQNKLSKFNFTWWDVTTFLPYKEETSFETSLMITKTGSLALSSLRNVFLSLTSNSKGIYLIIAKYQLEHTAQYYQGMLFKDLYSACREAFLVSSDLALRAQLTEFVDHKMVRFKRSLDGAEYLIIPIPNNLLQQFLNDQ</sequence>
<evidence type="ECO:0000313" key="1">
    <source>
        <dbReference type="EMBL" id="KAI4459728.1"/>
    </source>
</evidence>